<dbReference type="VEuPathDB" id="TrichDB:TRFO_39563"/>
<dbReference type="OrthoDB" id="10581126at2759"/>
<organism evidence="2 3">
    <name type="scientific">Tritrichomonas foetus</name>
    <dbReference type="NCBI Taxonomy" id="1144522"/>
    <lineage>
        <taxon>Eukaryota</taxon>
        <taxon>Metamonada</taxon>
        <taxon>Parabasalia</taxon>
        <taxon>Tritrichomonadida</taxon>
        <taxon>Tritrichomonadidae</taxon>
        <taxon>Tritrichomonas</taxon>
    </lineage>
</organism>
<feature type="transmembrane region" description="Helical" evidence="1">
    <location>
        <begin position="1306"/>
        <end position="1330"/>
    </location>
</feature>
<comment type="caution">
    <text evidence="2">The sequence shown here is derived from an EMBL/GenBank/DDBJ whole genome shotgun (WGS) entry which is preliminary data.</text>
</comment>
<dbReference type="RefSeq" id="XP_068347388.1">
    <property type="nucleotide sequence ID" value="XM_068512725.1"/>
</dbReference>
<keyword evidence="1" id="KW-0472">Membrane</keyword>
<protein>
    <submittedName>
        <fullName evidence="2">Uncharacterized protein</fullName>
    </submittedName>
</protein>
<name>A0A1J4J989_9EUKA</name>
<sequence length="1334" mass="152945">MYEFVSSITSIFIPLCRSPYKMFFFCFFCLMKSDPLLYIPKEFQELRNKAVMSSVHRIKNNKIHHDNVYMPGRPIISQTLNATFAHPVFGVTVDALRGYAITKTKSHVAIIANRNDDDGMKIIEEKSIFVTEVESQVFSLNQKFADDGEVAIFNISEMNILEIFDIFEMKLPAKAPVDLKCEHFGKHFGGRCSANGEINWDNKNNVPMKVTIPGVPKETNKYADLYAGITANAQASVIIKKVGPASLQEELDSSLDIIGGAGIHLSSIKTEKDLINIPINQKEFKIVGSSINIFTQKLTITASLVARVLINQMRFEIKHEVSILKRFKLHLQKGLTITSKHCASDDLAKSFVIEDVSEDGTLISEDTETNLQAEFDANFSIQAGVRINLTFGSMVDAYLEAGAKSGFHVKFGVDTEKCTFPSLYGSFTPFISSYIEGGGSLTVLNWNIFDFDKHLSKDIWRKELIPKICLFDADSSDEKDKDLIQEPERLRTVVSLNDLSYDSDVDNYTVVMLFVNSNEEYQEKVIFYKLENNAIIDHYPLAIMKREFDTPSTMLYLSVNQQEIPSFQFDWDNHEVISNQFNFTLKKSQSTPTKMGKQFSFSAYDEYRNFVPENMHPSTLDPQPISLIIHTKKSGYVTNSKNFYIKDEITDIPKNDIYRWTALKLNATNDKCQDRVIYIYSVKNDIIEQCIKIIASDCENGKMVVNNTKIFLPKYEPANLESYVCFIIYASEKEIIGSLALTINDLQQNTYELSLDDGTKFTFEQLSEPVNVEYIFGLSQNYQETITEIKDEIKGIICRVFEKYEDGERFLYTPSSGLSYSFTMYQNEVYGNLRFLFQDPGYNFEYTYALLDLPGIRPLMKEASCFEGDNLYLIQLIKEKNVFETQESGYYDIVIPFRRINKEEESIPIKLYKIFQSQENNNHDPFCSSFPTFKLAPKNNFHVGCIRSYTSPKDFEDNKWSHYSQTKVQVSSNDYPETIGKESFYRLHSITWREGKVPDKEEIIAAKQSYFNFPLTSRTLTIENETVENINKFTPMNRLVRINCPRCTKINHGITDTEVPFIDGMFQIGIDSSTKSGFSLDALCNTNKSSYCKFEFSLKDDGIVLLEYNTYMNNLLEDSSDIKQTYPGVEEIYDWEKEESSPSQDIIRLDTSIKRQILKNRDKVIATKNWEGEIKKIISNIENQKLTIEISHTQQTKSDDYVIIELKEKTIGSIPFSTKIFYQNDETTFKTCLEELGITISESMKDIIKKKDVYLNEDAQVVVKSNLFSAKKLEEKFQKQEFISLLDIPKDNYLAYYKNQTKKNNLALILGLSIGIPLTITAVVVIVIIVKKHD</sequence>
<keyword evidence="3" id="KW-1185">Reference proteome</keyword>
<dbReference type="Proteomes" id="UP000179807">
    <property type="component" value="Unassembled WGS sequence"/>
</dbReference>
<dbReference type="EMBL" id="MLAK01001335">
    <property type="protein sequence ID" value="OHS94251.1"/>
    <property type="molecule type" value="Genomic_DNA"/>
</dbReference>
<keyword evidence="1" id="KW-0812">Transmembrane</keyword>
<proteinExistence type="predicted"/>
<evidence type="ECO:0000256" key="1">
    <source>
        <dbReference type="SAM" id="Phobius"/>
    </source>
</evidence>
<dbReference type="GeneID" id="94847429"/>
<reference evidence="2" key="1">
    <citation type="submission" date="2016-10" db="EMBL/GenBank/DDBJ databases">
        <authorList>
            <person name="Benchimol M."/>
            <person name="Almeida L.G."/>
            <person name="Vasconcelos A.T."/>
            <person name="Perreira-Neves A."/>
            <person name="Rosa I.A."/>
            <person name="Tasca T."/>
            <person name="Bogo M.R."/>
            <person name="de Souza W."/>
        </authorList>
    </citation>
    <scope>NUCLEOTIDE SEQUENCE [LARGE SCALE GENOMIC DNA]</scope>
    <source>
        <strain evidence="2">K</strain>
    </source>
</reference>
<evidence type="ECO:0000313" key="2">
    <source>
        <dbReference type="EMBL" id="OHS94251.1"/>
    </source>
</evidence>
<gene>
    <name evidence="2" type="ORF">TRFO_39563</name>
</gene>
<accession>A0A1J4J989</accession>
<evidence type="ECO:0000313" key="3">
    <source>
        <dbReference type="Proteomes" id="UP000179807"/>
    </source>
</evidence>
<keyword evidence="1" id="KW-1133">Transmembrane helix</keyword>